<feature type="transmembrane region" description="Helical" evidence="9">
    <location>
        <begin position="117"/>
        <end position="134"/>
    </location>
</feature>
<feature type="transmembrane region" description="Helical" evidence="9">
    <location>
        <begin position="400"/>
        <end position="424"/>
    </location>
</feature>
<dbReference type="GO" id="GO:0015369">
    <property type="term" value="F:calcium:proton antiporter activity"/>
    <property type="evidence" value="ECO:0007669"/>
    <property type="project" value="UniProtKB-ARBA"/>
</dbReference>
<evidence type="ECO:0000256" key="7">
    <source>
        <dbReference type="ARBA" id="ARBA00023136"/>
    </source>
</evidence>
<feature type="transmembrane region" description="Helical" evidence="9">
    <location>
        <begin position="278"/>
        <end position="297"/>
    </location>
</feature>
<dbReference type="GO" id="GO:0006874">
    <property type="term" value="P:intracellular calcium ion homeostasis"/>
    <property type="evidence" value="ECO:0007669"/>
    <property type="project" value="TreeGrafter"/>
</dbReference>
<protein>
    <recommendedName>
        <fullName evidence="10">Sodium/calcium exchanger membrane region domain-containing protein</fullName>
    </recommendedName>
</protein>
<dbReference type="Gene3D" id="1.20.1420.30">
    <property type="entry name" value="NCX, central ion-binding region"/>
    <property type="match status" value="2"/>
</dbReference>
<feature type="transmembrane region" description="Helical" evidence="9">
    <location>
        <begin position="460"/>
        <end position="480"/>
    </location>
</feature>
<comment type="subcellular location">
    <subcellularLocation>
        <location evidence="1">Endomembrane system</location>
        <topology evidence="1">Multi-pass membrane protein</topology>
    </subcellularLocation>
</comment>
<reference evidence="11 12" key="1">
    <citation type="journal article" date="2013" name="PLoS Genet.">
        <title>Genomic mechanisms accounting for the adaptation to parasitism in nematode-trapping fungi.</title>
        <authorList>
            <person name="Meerupati T."/>
            <person name="Andersson K.M."/>
            <person name="Friman E."/>
            <person name="Kumar D."/>
            <person name="Tunlid A."/>
            <person name="Ahren D."/>
        </authorList>
    </citation>
    <scope>NUCLEOTIDE SEQUENCE [LARGE SCALE GENOMIC DNA]</scope>
    <source>
        <strain evidence="11 12">CBS 200.50</strain>
    </source>
</reference>
<feature type="transmembrane region" description="Helical" evidence="9">
    <location>
        <begin position="204"/>
        <end position="223"/>
    </location>
</feature>
<evidence type="ECO:0000256" key="3">
    <source>
        <dbReference type="ARBA" id="ARBA00022448"/>
    </source>
</evidence>
<feature type="domain" description="Sodium/calcium exchanger membrane region" evidence="10">
    <location>
        <begin position="336"/>
        <end position="477"/>
    </location>
</feature>
<keyword evidence="7 9" id="KW-0472">Membrane</keyword>
<proteinExistence type="inferred from homology"/>
<dbReference type="HOGENOM" id="CLU_008721_1_1_1"/>
<feature type="region of interest" description="Disordered" evidence="8">
    <location>
        <begin position="1"/>
        <end position="20"/>
    </location>
</feature>
<keyword evidence="3" id="KW-0813">Transport</keyword>
<evidence type="ECO:0000256" key="8">
    <source>
        <dbReference type="SAM" id="MobiDB-lite"/>
    </source>
</evidence>
<feature type="transmembrane region" description="Helical" evidence="9">
    <location>
        <begin position="140"/>
        <end position="159"/>
    </location>
</feature>
<evidence type="ECO:0000256" key="6">
    <source>
        <dbReference type="ARBA" id="ARBA00023065"/>
    </source>
</evidence>
<dbReference type="Pfam" id="PF01699">
    <property type="entry name" value="Na_Ca_ex"/>
    <property type="match status" value="2"/>
</dbReference>
<accession>S8AA68</accession>
<dbReference type="GO" id="GO:0012505">
    <property type="term" value="C:endomembrane system"/>
    <property type="evidence" value="ECO:0007669"/>
    <property type="project" value="UniProtKB-SubCell"/>
</dbReference>
<evidence type="ECO:0000256" key="9">
    <source>
        <dbReference type="SAM" id="Phobius"/>
    </source>
</evidence>
<keyword evidence="12" id="KW-1185">Reference proteome</keyword>
<name>S8AA68_DACHA</name>
<feature type="transmembrane region" description="Helical" evidence="9">
    <location>
        <begin position="359"/>
        <end position="379"/>
    </location>
</feature>
<evidence type="ECO:0000313" key="12">
    <source>
        <dbReference type="Proteomes" id="UP000015100"/>
    </source>
</evidence>
<evidence type="ECO:0000256" key="2">
    <source>
        <dbReference type="ARBA" id="ARBA00008170"/>
    </source>
</evidence>
<organism evidence="11 12">
    <name type="scientific">Dactylellina haptotyla (strain CBS 200.50)</name>
    <name type="common">Nematode-trapping fungus</name>
    <name type="synonym">Monacrosporium haptotylum</name>
    <dbReference type="NCBI Taxonomy" id="1284197"/>
    <lineage>
        <taxon>Eukaryota</taxon>
        <taxon>Fungi</taxon>
        <taxon>Dikarya</taxon>
        <taxon>Ascomycota</taxon>
        <taxon>Pezizomycotina</taxon>
        <taxon>Orbiliomycetes</taxon>
        <taxon>Orbiliales</taxon>
        <taxon>Orbiliaceae</taxon>
        <taxon>Dactylellina</taxon>
    </lineage>
</organism>
<feature type="transmembrane region" description="Helical" evidence="9">
    <location>
        <begin position="235"/>
        <end position="258"/>
    </location>
</feature>
<feature type="domain" description="Sodium/calcium exchanger membrane region" evidence="10">
    <location>
        <begin position="140"/>
        <end position="299"/>
    </location>
</feature>
<dbReference type="Proteomes" id="UP000015100">
    <property type="component" value="Unassembled WGS sequence"/>
</dbReference>
<dbReference type="InterPro" id="IPR004837">
    <property type="entry name" value="NaCa_Exmemb"/>
</dbReference>
<dbReference type="InterPro" id="IPR004713">
    <property type="entry name" value="CaH_exchang"/>
</dbReference>
<keyword evidence="5 9" id="KW-1133">Transmembrane helix</keyword>
<dbReference type="EMBL" id="AQGS01000443">
    <property type="protein sequence ID" value="EPS39804.1"/>
    <property type="molecule type" value="Genomic_DNA"/>
</dbReference>
<evidence type="ECO:0000256" key="4">
    <source>
        <dbReference type="ARBA" id="ARBA00022692"/>
    </source>
</evidence>
<dbReference type="AlphaFoldDB" id="S8AA68"/>
<feature type="transmembrane region" description="Helical" evidence="9">
    <location>
        <begin position="436"/>
        <end position="453"/>
    </location>
</feature>
<gene>
    <name evidence="11" type="ORF">H072_6344</name>
</gene>
<dbReference type="GO" id="GO:0000329">
    <property type="term" value="C:fungal-type vacuole membrane"/>
    <property type="evidence" value="ECO:0007669"/>
    <property type="project" value="TreeGrafter"/>
</dbReference>
<sequence length="513" mass="56552">MSNPNPNPTPGADTNSNPIDAIIPERSWPAREGLTVSTYEYPPNQDVPALASNNPYHNPFNTGEETITYYGHASKEAYEEHQQRVIEGLPPPTFRFNPVKAAVITYRSRSKLSSYSNFLWPIVPVAMALQFTVAQTHPRLVFAFNFLGIIPAGNLLSFAAGELEHKLPKPIAATLEILSGGIVEIIISLILLFRGHFSVVREALLGSMLANLLLITGACFLAGGIRHNEQEVAEYVTEISNAALLVSVAGIALPSVFFQTLSARTDLVEGKADSRLLHVSRIVSFWLLASFIAYTIFQLKTHSSNFHYVMEHAESQNHDKHRKHQYRKKLSVLEAIFLSIVGLVFVTFCAYYMVEQIPIIIKSHNITELFMGLILVPFIEKASEHLTALNQAYNNQQTLAIAHCLGGTVQTALLVTPLVVIIGWCANLNMDLRFEFFLVFALLLAVLVVGNFLRDNKTHWLEGMFLLMVWLVIATAAYNYPDHIPHGHGSAKSGAVAAPGIVGQSALAGAVHH</sequence>
<keyword evidence="4 9" id="KW-0812">Transmembrane</keyword>
<evidence type="ECO:0000259" key="10">
    <source>
        <dbReference type="Pfam" id="PF01699"/>
    </source>
</evidence>
<comment type="caution">
    <text evidence="11">The sequence shown here is derived from an EMBL/GenBank/DDBJ whole genome shotgun (WGS) entry which is preliminary data.</text>
</comment>
<dbReference type="STRING" id="1284197.S8AA68"/>
<evidence type="ECO:0000256" key="5">
    <source>
        <dbReference type="ARBA" id="ARBA00022989"/>
    </source>
</evidence>
<evidence type="ECO:0000313" key="11">
    <source>
        <dbReference type="EMBL" id="EPS39804.1"/>
    </source>
</evidence>
<dbReference type="PANTHER" id="PTHR31503:SF14">
    <property type="entry name" value="VACUOLAR CALCIUM ION TRANSPORTER"/>
    <property type="match status" value="1"/>
</dbReference>
<dbReference type="OMA" id="EIVMFMV"/>
<keyword evidence="6" id="KW-0406">Ion transport</keyword>
<comment type="similarity">
    <text evidence="2">Belongs to the Ca(2+):cation antiporter (CaCA) (TC 2.A.19) family.</text>
</comment>
<reference evidence="12" key="2">
    <citation type="submission" date="2013-04" db="EMBL/GenBank/DDBJ databases">
        <title>Genomic mechanisms accounting for the adaptation to parasitism in nematode-trapping fungi.</title>
        <authorList>
            <person name="Ahren D.G."/>
        </authorList>
    </citation>
    <scope>NUCLEOTIDE SEQUENCE [LARGE SCALE GENOMIC DNA]</scope>
    <source>
        <strain evidence="12">CBS 200.50</strain>
    </source>
</reference>
<dbReference type="OrthoDB" id="1699231at2759"/>
<evidence type="ECO:0000256" key="1">
    <source>
        <dbReference type="ARBA" id="ARBA00004127"/>
    </source>
</evidence>
<dbReference type="PANTHER" id="PTHR31503">
    <property type="entry name" value="VACUOLAR CALCIUM ION TRANSPORTER"/>
    <property type="match status" value="1"/>
</dbReference>
<feature type="transmembrane region" description="Helical" evidence="9">
    <location>
        <begin position="330"/>
        <end position="353"/>
    </location>
</feature>
<feature type="transmembrane region" description="Helical" evidence="9">
    <location>
        <begin position="171"/>
        <end position="192"/>
    </location>
</feature>
<dbReference type="InterPro" id="IPR044880">
    <property type="entry name" value="NCX_ion-bd_dom_sf"/>
</dbReference>
<dbReference type="eggNOG" id="KOG1397">
    <property type="taxonomic scope" value="Eukaryota"/>
</dbReference>